<feature type="domain" description="ATP-grasp fold RimK-type" evidence="1">
    <location>
        <begin position="118"/>
        <end position="309"/>
    </location>
</feature>
<name>F4GFN1_ALIDK</name>
<keyword evidence="3" id="KW-1185">Reference proteome</keyword>
<dbReference type="InterPro" id="IPR013651">
    <property type="entry name" value="ATP-grasp_RimK-type"/>
</dbReference>
<dbReference type="AlphaFoldDB" id="F4GFN1"/>
<dbReference type="GO" id="GO:0009432">
    <property type="term" value="P:SOS response"/>
    <property type="evidence" value="ECO:0007669"/>
    <property type="project" value="TreeGrafter"/>
</dbReference>
<dbReference type="Gene3D" id="3.30.470.20">
    <property type="entry name" value="ATP-grasp fold, B domain"/>
    <property type="match status" value="1"/>
</dbReference>
<accession>F4GFN1</accession>
<gene>
    <name evidence="2" type="ordered locus">Alide2_2690</name>
</gene>
<evidence type="ECO:0000313" key="2">
    <source>
        <dbReference type="EMBL" id="AEB85046.1"/>
    </source>
</evidence>
<dbReference type="Pfam" id="PF08443">
    <property type="entry name" value="RimK"/>
    <property type="match status" value="1"/>
</dbReference>
<dbReference type="PANTHER" id="PTHR21621">
    <property type="entry name" value="RIBOSOMAL PROTEIN S6 MODIFICATION PROTEIN"/>
    <property type="match status" value="1"/>
</dbReference>
<dbReference type="GO" id="GO:0005737">
    <property type="term" value="C:cytoplasm"/>
    <property type="evidence" value="ECO:0007669"/>
    <property type="project" value="TreeGrafter"/>
</dbReference>
<dbReference type="RefSeq" id="WP_013722270.1">
    <property type="nucleotide sequence ID" value="NC_015422.1"/>
</dbReference>
<reference evidence="2 3" key="1">
    <citation type="journal article" date="2011" name="J. Bacteriol.">
        <title>Genome Sequences of Alicycliphilus denitrificans Strains BC and K601T.</title>
        <authorList>
            <person name="Oosterkamp M.J."/>
            <person name="Veuskens T."/>
            <person name="Plugge C.M."/>
            <person name="Langenhoff A.A."/>
            <person name="Gerritse J."/>
            <person name="van Berkel W.J."/>
            <person name="Pieper D.H."/>
            <person name="Junca H."/>
            <person name="Goodwin L.A."/>
            <person name="Daligault H.E."/>
            <person name="Bruce D.C."/>
            <person name="Detter J.C."/>
            <person name="Tapia R."/>
            <person name="Han C.S."/>
            <person name="Land M.L."/>
            <person name="Hauser L.J."/>
            <person name="Smidt H."/>
            <person name="Stams A.J."/>
        </authorList>
    </citation>
    <scope>NUCLEOTIDE SEQUENCE [LARGE SCALE GENOMIC DNA]</scope>
    <source>
        <strain evidence="3">DSM 14773 / CIP 107495 / K601</strain>
    </source>
</reference>
<dbReference type="STRING" id="596154.Alide2_2690"/>
<dbReference type="eggNOG" id="COG0189">
    <property type="taxonomic scope" value="Bacteria"/>
</dbReference>
<sequence length="327" mass="36529">MILIVTSQRDLTSDFIVLELQRKGLAYLRLNTEELPKGAFYCRPEVDDAWHFDLQGVSFDLSRVKAAYFRRPGTPEPLSDIHEAEQAYAAVEWQATLQSLYWAVGDRWLNAPHAIALAEDKIRQLTVARRLGFLIPETLIGNSPVAAQAFAAERRVVGKPLRNAVVKGQRTDRVVFTSRVHIDAQTDPLSIRVCPLILQREIKKRYDVRATVVGDRVFAVTIDSQGHPETEVDWRKTSAPDLAHSVYVLPSEIARKCIAMTRSLGLRFGALDFVLDPEGQLWFLEINPNGQWAWIETRTGHPIAAAIVAELAQIANEQATAGDLATA</sequence>
<dbReference type="SUPFAM" id="SSF56059">
    <property type="entry name" value="Glutathione synthetase ATP-binding domain-like"/>
    <property type="match status" value="1"/>
</dbReference>
<dbReference type="HOGENOM" id="CLU_055286_0_1_4"/>
<dbReference type="PANTHER" id="PTHR21621:SF0">
    <property type="entry name" value="BETA-CITRYLGLUTAMATE SYNTHASE B-RELATED"/>
    <property type="match status" value="1"/>
</dbReference>
<evidence type="ECO:0000313" key="3">
    <source>
        <dbReference type="Proteomes" id="UP000007938"/>
    </source>
</evidence>
<protein>
    <submittedName>
        <fullName evidence="2">RimK domain protein ATP-grasp</fullName>
    </submittedName>
</protein>
<reference evidence="2 3" key="2">
    <citation type="submission" date="2011-04" db="EMBL/GenBank/DDBJ databases">
        <title>Complete sequence of chromosome of Alicycliphilus denitrificans K601.</title>
        <authorList>
            <consortium name="US DOE Joint Genome Institute"/>
            <person name="Lucas S."/>
            <person name="Han J."/>
            <person name="Lapidus A."/>
            <person name="Cheng J.-F."/>
            <person name="Goodwin L."/>
            <person name="Pitluck S."/>
            <person name="Peters L."/>
            <person name="Zeytun A."/>
            <person name="Detter J.C."/>
            <person name="Han C."/>
            <person name="Tapia R."/>
            <person name="Land M."/>
            <person name="Hauser L."/>
            <person name="Kyrpides N."/>
            <person name="Ivanova N."/>
            <person name="Mikhailova N."/>
            <person name="Pagani I."/>
            <person name="Oosterkamp M."/>
            <person name="Pieper D."/>
            <person name="van Berkel W."/>
            <person name="Langenhoff A."/>
            <person name="Smidt H."/>
            <person name="Stams A."/>
            <person name="Woyke T."/>
        </authorList>
    </citation>
    <scope>NUCLEOTIDE SEQUENCE [LARGE SCALE GENOMIC DNA]</scope>
    <source>
        <strain evidence="3">DSM 14773 / CIP 107495 / K601</strain>
    </source>
</reference>
<dbReference type="Proteomes" id="UP000007938">
    <property type="component" value="Chromosome"/>
</dbReference>
<dbReference type="EMBL" id="CP002657">
    <property type="protein sequence ID" value="AEB85046.1"/>
    <property type="molecule type" value="Genomic_DNA"/>
</dbReference>
<dbReference type="KEGG" id="adk:Alide2_2690"/>
<proteinExistence type="predicted"/>
<dbReference type="GO" id="GO:0018169">
    <property type="term" value="F:ribosomal S6-glutamic acid ligase activity"/>
    <property type="evidence" value="ECO:0007669"/>
    <property type="project" value="TreeGrafter"/>
</dbReference>
<organism evidence="2 3">
    <name type="scientific">Alicycliphilus denitrificans (strain DSM 14773 / CIP 107495 / K601)</name>
    <dbReference type="NCBI Taxonomy" id="596154"/>
    <lineage>
        <taxon>Bacteria</taxon>
        <taxon>Pseudomonadati</taxon>
        <taxon>Pseudomonadota</taxon>
        <taxon>Betaproteobacteria</taxon>
        <taxon>Burkholderiales</taxon>
        <taxon>Comamonadaceae</taxon>
        <taxon>Alicycliphilus</taxon>
    </lineage>
</organism>
<evidence type="ECO:0000259" key="1">
    <source>
        <dbReference type="Pfam" id="PF08443"/>
    </source>
</evidence>
<dbReference type="OrthoDB" id="583309at2"/>